<keyword evidence="4 9" id="KW-0812">Transmembrane</keyword>
<feature type="transmembrane region" description="Helical" evidence="9">
    <location>
        <begin position="218"/>
        <end position="236"/>
    </location>
</feature>
<evidence type="ECO:0000256" key="9">
    <source>
        <dbReference type="RuleBase" id="RU363032"/>
    </source>
</evidence>
<dbReference type="PANTHER" id="PTHR43386:SF1">
    <property type="entry name" value="D,D-DIPEPTIDE TRANSPORT SYSTEM PERMEASE PROTEIN DDPC-RELATED"/>
    <property type="match status" value="1"/>
</dbReference>
<evidence type="ECO:0000256" key="5">
    <source>
        <dbReference type="ARBA" id="ARBA00022856"/>
    </source>
</evidence>
<evidence type="ECO:0000256" key="8">
    <source>
        <dbReference type="ARBA" id="ARBA00023136"/>
    </source>
</evidence>
<dbReference type="PROSITE" id="PS50928">
    <property type="entry name" value="ABC_TM1"/>
    <property type="match status" value="1"/>
</dbReference>
<dbReference type="Pfam" id="PF00528">
    <property type="entry name" value="BPD_transp_1"/>
    <property type="match status" value="1"/>
</dbReference>
<keyword evidence="7 9" id="KW-1133">Transmembrane helix</keyword>
<proteinExistence type="inferred from homology"/>
<feature type="domain" description="ABC transmembrane type-1" evidence="10">
    <location>
        <begin position="49"/>
        <end position="239"/>
    </location>
</feature>
<keyword evidence="2 9" id="KW-0813">Transport</keyword>
<dbReference type="InterPro" id="IPR035906">
    <property type="entry name" value="MetI-like_sf"/>
</dbReference>
<keyword evidence="8 9" id="KW-0472">Membrane</keyword>
<feature type="transmembrane region" description="Helical" evidence="9">
    <location>
        <begin position="112"/>
        <end position="130"/>
    </location>
</feature>
<keyword evidence="12" id="KW-1185">Reference proteome</keyword>
<keyword evidence="3" id="KW-1003">Cell membrane</keyword>
<evidence type="ECO:0000259" key="10">
    <source>
        <dbReference type="PROSITE" id="PS50928"/>
    </source>
</evidence>
<dbReference type="InterPro" id="IPR050366">
    <property type="entry name" value="BP-dependent_transpt_permease"/>
</dbReference>
<evidence type="ECO:0000256" key="2">
    <source>
        <dbReference type="ARBA" id="ARBA00022448"/>
    </source>
</evidence>
<dbReference type="EMBL" id="JAJUOS010000003">
    <property type="protein sequence ID" value="MCE5973098.1"/>
    <property type="molecule type" value="Genomic_DNA"/>
</dbReference>
<reference evidence="11 12" key="1">
    <citation type="submission" date="2021-12" db="EMBL/GenBank/DDBJ databases">
        <title>Sinirhodobacter sp. WL0062 is a bacterium isolated from seawater.</title>
        <authorList>
            <person name="Wang L."/>
            <person name="He W."/>
            <person name="Zhang D.-F."/>
        </authorList>
    </citation>
    <scope>NUCLEOTIDE SEQUENCE [LARGE SCALE GENOMIC DNA]</scope>
    <source>
        <strain evidence="11 12">WL0062</strain>
    </source>
</reference>
<comment type="caution">
    <text evidence="11">The sequence shown here is derived from an EMBL/GenBank/DDBJ whole genome shotgun (WGS) entry which is preliminary data.</text>
</comment>
<evidence type="ECO:0000256" key="1">
    <source>
        <dbReference type="ARBA" id="ARBA00004651"/>
    </source>
</evidence>
<accession>A0ABS8YX14</accession>
<evidence type="ECO:0000256" key="7">
    <source>
        <dbReference type="ARBA" id="ARBA00022989"/>
    </source>
</evidence>
<organism evidence="11 12">
    <name type="scientific">Rhodobacter flavimaris</name>
    <dbReference type="NCBI Taxonomy" id="2907145"/>
    <lineage>
        <taxon>Bacteria</taxon>
        <taxon>Pseudomonadati</taxon>
        <taxon>Pseudomonadota</taxon>
        <taxon>Alphaproteobacteria</taxon>
        <taxon>Rhodobacterales</taxon>
        <taxon>Rhodobacter group</taxon>
        <taxon>Rhodobacter</taxon>
    </lineage>
</organism>
<dbReference type="PANTHER" id="PTHR43386">
    <property type="entry name" value="OLIGOPEPTIDE TRANSPORT SYSTEM PERMEASE PROTEIN APPC"/>
    <property type="match status" value="1"/>
</dbReference>
<protein>
    <submittedName>
        <fullName evidence="11">ABC transporter permease</fullName>
    </submittedName>
</protein>
<evidence type="ECO:0000313" key="12">
    <source>
        <dbReference type="Proteomes" id="UP001521181"/>
    </source>
</evidence>
<dbReference type="Gene3D" id="1.10.3720.10">
    <property type="entry name" value="MetI-like"/>
    <property type="match status" value="1"/>
</dbReference>
<evidence type="ECO:0000256" key="6">
    <source>
        <dbReference type="ARBA" id="ARBA00022927"/>
    </source>
</evidence>
<feature type="transmembrane region" description="Helical" evidence="9">
    <location>
        <begin position="88"/>
        <end position="106"/>
    </location>
</feature>
<sequence length="251" mass="26566">MAGILGPMLAPYDPTTTDSAQALLPPSSEHWFGTDQLGRDVFSRTLVATRTDLLVGAVAVSISLVIGTAIGAVAGWRGGRTDVVIGRFIDSIMAFPLFVLAVGIAAGLGNSLTSVIVATAIVNLPFYARAVRFEVSRRRNAGWVEAALLARIPPSKIVALHILPNLVGLLATQSSLNMGWAILNAAGLSFIGLGIRPPQPEWGIMVADGASYIFSGEWWVFTFPGLTLMGAVLIFTRAGDALRQLLDPRSK</sequence>
<feature type="transmembrane region" description="Helical" evidence="9">
    <location>
        <begin position="53"/>
        <end position="76"/>
    </location>
</feature>
<evidence type="ECO:0000256" key="3">
    <source>
        <dbReference type="ARBA" id="ARBA00022475"/>
    </source>
</evidence>
<dbReference type="CDD" id="cd06261">
    <property type="entry name" value="TM_PBP2"/>
    <property type="match status" value="1"/>
</dbReference>
<feature type="transmembrane region" description="Helical" evidence="9">
    <location>
        <begin position="178"/>
        <end position="198"/>
    </location>
</feature>
<dbReference type="Proteomes" id="UP001521181">
    <property type="component" value="Unassembled WGS sequence"/>
</dbReference>
<dbReference type="InterPro" id="IPR000515">
    <property type="entry name" value="MetI-like"/>
</dbReference>
<comment type="subcellular location">
    <subcellularLocation>
        <location evidence="1 9">Cell membrane</location>
        <topology evidence="1 9">Multi-pass membrane protein</topology>
    </subcellularLocation>
</comment>
<gene>
    <name evidence="11" type="ORF">LZA78_06360</name>
</gene>
<evidence type="ECO:0000313" key="11">
    <source>
        <dbReference type="EMBL" id="MCE5973098.1"/>
    </source>
</evidence>
<evidence type="ECO:0000256" key="4">
    <source>
        <dbReference type="ARBA" id="ARBA00022692"/>
    </source>
</evidence>
<keyword evidence="5" id="KW-0571">Peptide transport</keyword>
<name>A0ABS8YX14_9RHOB</name>
<keyword evidence="6" id="KW-0653">Protein transport</keyword>
<dbReference type="SUPFAM" id="SSF161098">
    <property type="entry name" value="MetI-like"/>
    <property type="match status" value="1"/>
</dbReference>
<comment type="similarity">
    <text evidence="9">Belongs to the binding-protein-dependent transport system permease family.</text>
</comment>